<dbReference type="EMBL" id="MOPA01000001">
    <property type="protein sequence ID" value="KAK1547048.1"/>
    <property type="molecule type" value="Genomic_DNA"/>
</dbReference>
<sequence>MQPLTSLLHGSLNLIPLRPILPIIIVVLLPQLRRSNISPPNQPQTPTAPKITPNHLEPRIHPHNPLKPPPGPP</sequence>
<keyword evidence="3" id="KW-1185">Reference proteome</keyword>
<protein>
    <submittedName>
        <fullName evidence="2">Uncharacterized protein</fullName>
    </submittedName>
</protein>
<organism evidence="2 3">
    <name type="scientific">Colletotrichum paranaense</name>
    <dbReference type="NCBI Taxonomy" id="1914294"/>
    <lineage>
        <taxon>Eukaryota</taxon>
        <taxon>Fungi</taxon>
        <taxon>Dikarya</taxon>
        <taxon>Ascomycota</taxon>
        <taxon>Pezizomycotina</taxon>
        <taxon>Sordariomycetes</taxon>
        <taxon>Hypocreomycetidae</taxon>
        <taxon>Glomerellales</taxon>
        <taxon>Glomerellaceae</taxon>
        <taxon>Colletotrichum</taxon>
        <taxon>Colletotrichum acutatum species complex</taxon>
    </lineage>
</organism>
<evidence type="ECO:0000313" key="2">
    <source>
        <dbReference type="EMBL" id="KAK1547048.1"/>
    </source>
</evidence>
<dbReference type="RefSeq" id="XP_060356162.1">
    <property type="nucleotide sequence ID" value="XM_060485305.1"/>
</dbReference>
<reference evidence="2 3" key="1">
    <citation type="submission" date="2016-10" db="EMBL/GenBank/DDBJ databases">
        <title>The genome sequence of Colletotrichum fioriniae PJ7.</title>
        <authorList>
            <person name="Baroncelli R."/>
        </authorList>
    </citation>
    <scope>NUCLEOTIDE SEQUENCE [LARGE SCALE GENOMIC DNA]</scope>
    <source>
        <strain evidence="2 3">IMI 384185</strain>
    </source>
</reference>
<feature type="compositionally biased region" description="Polar residues" evidence="1">
    <location>
        <begin position="35"/>
        <end position="47"/>
    </location>
</feature>
<proteinExistence type="predicted"/>
<accession>A0ABQ9T5L3</accession>
<dbReference type="GeneID" id="85369204"/>
<feature type="region of interest" description="Disordered" evidence="1">
    <location>
        <begin position="35"/>
        <end position="73"/>
    </location>
</feature>
<comment type="caution">
    <text evidence="2">The sequence shown here is derived from an EMBL/GenBank/DDBJ whole genome shotgun (WGS) entry which is preliminary data.</text>
</comment>
<evidence type="ECO:0000256" key="1">
    <source>
        <dbReference type="SAM" id="MobiDB-lite"/>
    </source>
</evidence>
<gene>
    <name evidence="2" type="ORF">CPAR01_01015</name>
</gene>
<evidence type="ECO:0000313" key="3">
    <source>
        <dbReference type="Proteomes" id="UP001241169"/>
    </source>
</evidence>
<dbReference type="Proteomes" id="UP001241169">
    <property type="component" value="Unassembled WGS sequence"/>
</dbReference>
<name>A0ABQ9T5L3_9PEZI</name>